<feature type="binding site" evidence="10">
    <location>
        <position position="221"/>
    </location>
    <ligand>
        <name>UDP-N-acetyl-alpha-D-glucosamine</name>
        <dbReference type="ChEBI" id="CHEBI:57705"/>
    </ligand>
</feature>
<dbReference type="CDD" id="cd03785">
    <property type="entry name" value="GT28_MurG"/>
    <property type="match status" value="1"/>
</dbReference>
<comment type="caution">
    <text evidence="13">The sequence shown here is derived from an EMBL/GenBank/DDBJ whole genome shotgun (WGS) entry which is preliminary data.</text>
</comment>
<keyword evidence="2 10" id="KW-0132">Cell division</keyword>
<dbReference type="GO" id="GO:0050511">
    <property type="term" value="F:undecaprenyldiphospho-muramoylpentapeptide beta-N-acetylglucosaminyltransferase activity"/>
    <property type="evidence" value="ECO:0007669"/>
    <property type="project" value="UniProtKB-UniRule"/>
</dbReference>
<dbReference type="Pfam" id="PF03033">
    <property type="entry name" value="Glyco_transf_28"/>
    <property type="match status" value="1"/>
</dbReference>
<feature type="binding site" evidence="10">
    <location>
        <position position="273"/>
    </location>
    <ligand>
        <name>UDP-N-acetyl-alpha-D-glucosamine</name>
        <dbReference type="ChEBI" id="CHEBI:57705"/>
    </ligand>
</feature>
<dbReference type="AlphaFoldDB" id="A0A6N7S3E7"/>
<dbReference type="Pfam" id="PF04101">
    <property type="entry name" value="Glyco_tran_28_C"/>
    <property type="match status" value="1"/>
</dbReference>
<feature type="domain" description="Glycosyl transferase family 28 C-terminal" evidence="12">
    <location>
        <begin position="215"/>
        <end position="376"/>
    </location>
</feature>
<dbReference type="PANTHER" id="PTHR21015">
    <property type="entry name" value="UDP-N-ACETYLGLUCOSAMINE--N-ACETYLMURAMYL-(PENTAPEPTIDE) PYROPHOSPHORYL-UNDECAPRENOL N-ACETYLGLUCOSAMINE TRANSFERASE 1"/>
    <property type="match status" value="1"/>
</dbReference>
<evidence type="ECO:0000259" key="11">
    <source>
        <dbReference type="Pfam" id="PF03033"/>
    </source>
</evidence>
<dbReference type="Proteomes" id="UP000433575">
    <property type="component" value="Unassembled WGS sequence"/>
</dbReference>
<dbReference type="NCBIfam" id="TIGR01133">
    <property type="entry name" value="murG"/>
    <property type="match status" value="1"/>
</dbReference>
<evidence type="ECO:0000256" key="9">
    <source>
        <dbReference type="ARBA" id="ARBA00023316"/>
    </source>
</evidence>
<keyword evidence="1 10" id="KW-1003">Cell membrane</keyword>
<keyword evidence="4 10" id="KW-0808">Transferase</keyword>
<dbReference type="HAMAP" id="MF_00033">
    <property type="entry name" value="MurG"/>
    <property type="match status" value="1"/>
</dbReference>
<evidence type="ECO:0000256" key="2">
    <source>
        <dbReference type="ARBA" id="ARBA00022618"/>
    </source>
</evidence>
<dbReference type="UniPathway" id="UPA00219"/>
<dbReference type="OrthoDB" id="9808936at2"/>
<sequence>MRVGGKGDVCYNKADKKENGKRSETQMRVLIATGGTGGHIYPALALADAMKEKDPKTEILFVGTANRMEATEIPKAGYRFEAIKAKGLNGSALAKVQAIVQLVQAYFACRKIVRQFRPDYAIGFGNYISAPVILAAHFAHVPTMLHEQNSYAGKANRFLAQYADKIVGCYPENLQQFPASKTRILGNPRASVAAQAQRDPQVVRQLGLDPTKLLIVVVMGSLGSESVNAVMVKALKSMAGKVYQVLYVTGRAAYQQVQSQGLECANIKVVEYIDGVRVMVNADLAVVRGGATTAAEITVLGLPAIIIPSPYVPNNHQVLNAKALQEAGAALMIEEKDLTEAEITAKIEGVIFDPIRLEGMRAAAKRLGHSDANEQIYNWIQQG</sequence>
<evidence type="ECO:0000313" key="16">
    <source>
        <dbReference type="Proteomes" id="UP000480929"/>
    </source>
</evidence>
<keyword evidence="8 10" id="KW-0131">Cell cycle</keyword>
<dbReference type="SUPFAM" id="SSF53756">
    <property type="entry name" value="UDP-Glycosyltransferase/glycogen phosphorylase"/>
    <property type="match status" value="1"/>
</dbReference>
<keyword evidence="7 10" id="KW-0472">Membrane</keyword>
<evidence type="ECO:0000256" key="5">
    <source>
        <dbReference type="ARBA" id="ARBA00022960"/>
    </source>
</evidence>
<feature type="binding site" evidence="10">
    <location>
        <position position="149"/>
    </location>
    <ligand>
        <name>UDP-N-acetyl-alpha-D-glucosamine</name>
        <dbReference type="ChEBI" id="CHEBI:57705"/>
    </ligand>
</feature>
<evidence type="ECO:0000313" key="15">
    <source>
        <dbReference type="Proteomes" id="UP000433575"/>
    </source>
</evidence>
<keyword evidence="5 10" id="KW-0133">Cell shape</keyword>
<evidence type="ECO:0000256" key="3">
    <source>
        <dbReference type="ARBA" id="ARBA00022676"/>
    </source>
</evidence>
<evidence type="ECO:0000256" key="8">
    <source>
        <dbReference type="ARBA" id="ARBA00023306"/>
    </source>
</evidence>
<comment type="similarity">
    <text evidence="10">Belongs to the glycosyltransferase 28 family. MurG subfamily.</text>
</comment>
<dbReference type="EMBL" id="WKPJ01000003">
    <property type="protein sequence ID" value="MSA88364.1"/>
    <property type="molecule type" value="Genomic_DNA"/>
</dbReference>
<keyword evidence="3 10" id="KW-0328">Glycosyltransferase</keyword>
<name>A0A6N7S3E7_9FIRM</name>
<evidence type="ECO:0000313" key="14">
    <source>
        <dbReference type="EMBL" id="MSC32703.1"/>
    </source>
</evidence>
<dbReference type="GO" id="GO:0009252">
    <property type="term" value="P:peptidoglycan biosynthetic process"/>
    <property type="evidence" value="ECO:0007669"/>
    <property type="project" value="UniProtKB-UniRule"/>
</dbReference>
<keyword evidence="6 10" id="KW-0573">Peptidoglycan synthesis</keyword>
<feature type="binding site" evidence="10">
    <location>
        <begin position="36"/>
        <end position="38"/>
    </location>
    <ligand>
        <name>UDP-N-acetyl-alpha-D-glucosamine</name>
        <dbReference type="ChEBI" id="CHEBI:57705"/>
    </ligand>
</feature>
<evidence type="ECO:0000313" key="13">
    <source>
        <dbReference type="EMBL" id="MSA88364.1"/>
    </source>
</evidence>
<evidence type="ECO:0000256" key="10">
    <source>
        <dbReference type="HAMAP-Rule" id="MF_00033"/>
    </source>
</evidence>
<dbReference type="InterPro" id="IPR006009">
    <property type="entry name" value="GlcNAc_MurG"/>
</dbReference>
<dbReference type="GO" id="GO:0071555">
    <property type="term" value="P:cell wall organization"/>
    <property type="evidence" value="ECO:0007669"/>
    <property type="project" value="UniProtKB-KW"/>
</dbReference>
<dbReference type="GO" id="GO:0005886">
    <property type="term" value="C:plasma membrane"/>
    <property type="evidence" value="ECO:0007669"/>
    <property type="project" value="UniProtKB-SubCell"/>
</dbReference>
<dbReference type="GO" id="GO:0051301">
    <property type="term" value="P:cell division"/>
    <property type="evidence" value="ECO:0007669"/>
    <property type="project" value="UniProtKB-KW"/>
</dbReference>
<evidence type="ECO:0000256" key="1">
    <source>
        <dbReference type="ARBA" id="ARBA00022475"/>
    </source>
</evidence>
<evidence type="ECO:0000256" key="6">
    <source>
        <dbReference type="ARBA" id="ARBA00022984"/>
    </source>
</evidence>
<keyword evidence="16" id="KW-1185">Reference proteome</keyword>
<dbReference type="Proteomes" id="UP000480929">
    <property type="component" value="Unassembled WGS sequence"/>
</dbReference>
<feature type="domain" description="Glycosyltransferase family 28 N-terminal" evidence="11">
    <location>
        <begin position="29"/>
        <end position="166"/>
    </location>
</feature>
<gene>
    <name evidence="10 13" type="primary">murG</name>
    <name evidence="14" type="ORF">GKD88_06180</name>
    <name evidence="13" type="ORF">GKE08_03395</name>
</gene>
<evidence type="ECO:0000256" key="4">
    <source>
        <dbReference type="ARBA" id="ARBA00022679"/>
    </source>
</evidence>
<evidence type="ECO:0000256" key="7">
    <source>
        <dbReference type="ARBA" id="ARBA00023136"/>
    </source>
</evidence>
<dbReference type="GO" id="GO:0008360">
    <property type="term" value="P:regulation of cell shape"/>
    <property type="evidence" value="ECO:0007669"/>
    <property type="project" value="UniProtKB-KW"/>
</dbReference>
<dbReference type="InterPro" id="IPR004276">
    <property type="entry name" value="GlycoTrans_28_N"/>
</dbReference>
<comment type="catalytic activity">
    <reaction evidence="10">
        <text>di-trans,octa-cis-undecaprenyl diphospho-N-acetyl-alpha-D-muramoyl-L-alanyl-D-glutamyl-meso-2,6-diaminopimeloyl-D-alanyl-D-alanine + UDP-N-acetyl-alpha-D-glucosamine = di-trans,octa-cis-undecaprenyl diphospho-[N-acetyl-alpha-D-glucosaminyl-(1-&gt;4)]-N-acetyl-alpha-D-muramoyl-L-alanyl-D-glutamyl-meso-2,6-diaminopimeloyl-D-alanyl-D-alanine + UDP + H(+)</text>
        <dbReference type="Rhea" id="RHEA:31227"/>
        <dbReference type="ChEBI" id="CHEBI:15378"/>
        <dbReference type="ChEBI" id="CHEBI:57705"/>
        <dbReference type="ChEBI" id="CHEBI:58223"/>
        <dbReference type="ChEBI" id="CHEBI:61387"/>
        <dbReference type="ChEBI" id="CHEBI:61388"/>
        <dbReference type="EC" id="2.4.1.227"/>
    </reaction>
</comment>
<keyword evidence="9 10" id="KW-0961">Cell wall biogenesis/degradation</keyword>
<proteinExistence type="inferred from homology"/>
<protein>
    <recommendedName>
        <fullName evidence="10">UDP-N-acetylglucosamine--N-acetylmuramyl-(pentapeptide) pyrophosphoryl-undecaprenol N-acetylglucosamine transferase</fullName>
        <ecNumber evidence="10">2.4.1.227</ecNumber>
    </recommendedName>
    <alternativeName>
        <fullName evidence="10">Undecaprenyl-PP-MurNAc-pentapeptide-UDPGlcNAc GlcNAc transferase</fullName>
    </alternativeName>
</protein>
<comment type="function">
    <text evidence="10">Cell wall formation. Catalyzes the transfer of a GlcNAc subunit on undecaprenyl-pyrophosphoryl-MurNAc-pentapeptide (lipid intermediate I) to form undecaprenyl-pyrophosphoryl-MurNAc-(pentapeptide)GlcNAc (lipid intermediate II).</text>
</comment>
<comment type="pathway">
    <text evidence="10">Cell wall biogenesis; peptidoglycan biosynthesis.</text>
</comment>
<dbReference type="Gene3D" id="3.40.50.2000">
    <property type="entry name" value="Glycogen Phosphorylase B"/>
    <property type="match status" value="2"/>
</dbReference>
<feature type="binding site" evidence="10">
    <location>
        <position position="317"/>
    </location>
    <ligand>
        <name>UDP-N-acetyl-alpha-D-glucosamine</name>
        <dbReference type="ChEBI" id="CHEBI:57705"/>
    </ligand>
</feature>
<dbReference type="EC" id="2.4.1.227" evidence="10"/>
<comment type="subcellular location">
    <subcellularLocation>
        <location evidence="10">Cell membrane</location>
        <topology evidence="10">Peripheral membrane protein</topology>
        <orientation evidence="10">Cytoplasmic side</orientation>
    </subcellularLocation>
</comment>
<evidence type="ECO:0000259" key="12">
    <source>
        <dbReference type="Pfam" id="PF04101"/>
    </source>
</evidence>
<organism evidence="13 15">
    <name type="scientific">Holdemania massiliensis</name>
    <dbReference type="NCBI Taxonomy" id="1468449"/>
    <lineage>
        <taxon>Bacteria</taxon>
        <taxon>Bacillati</taxon>
        <taxon>Bacillota</taxon>
        <taxon>Erysipelotrichia</taxon>
        <taxon>Erysipelotrichales</taxon>
        <taxon>Erysipelotrichaceae</taxon>
        <taxon>Holdemania</taxon>
    </lineage>
</organism>
<accession>A0A6N7S3E7</accession>
<dbReference type="EMBL" id="WKPI01000007">
    <property type="protein sequence ID" value="MSC32703.1"/>
    <property type="molecule type" value="Genomic_DNA"/>
</dbReference>
<dbReference type="PANTHER" id="PTHR21015:SF22">
    <property type="entry name" value="GLYCOSYLTRANSFERASE"/>
    <property type="match status" value="1"/>
</dbReference>
<dbReference type="GO" id="GO:0005975">
    <property type="term" value="P:carbohydrate metabolic process"/>
    <property type="evidence" value="ECO:0007669"/>
    <property type="project" value="InterPro"/>
</dbReference>
<comment type="caution">
    <text evidence="10">Lacks conserved residue(s) required for the propagation of feature annotation.</text>
</comment>
<dbReference type="InterPro" id="IPR007235">
    <property type="entry name" value="Glyco_trans_28_C"/>
</dbReference>
<reference evidence="15 16" key="1">
    <citation type="journal article" date="2019" name="Nat. Med.">
        <title>A library of human gut bacterial isolates paired with longitudinal multiomics data enables mechanistic microbiome research.</title>
        <authorList>
            <person name="Poyet M."/>
            <person name="Groussin M."/>
            <person name="Gibbons S.M."/>
            <person name="Avila-Pacheco J."/>
            <person name="Jiang X."/>
            <person name="Kearney S.M."/>
            <person name="Perrotta A.R."/>
            <person name="Berdy B."/>
            <person name="Zhao S."/>
            <person name="Lieberman T.D."/>
            <person name="Swanson P.K."/>
            <person name="Smith M."/>
            <person name="Roesemann S."/>
            <person name="Alexander J.E."/>
            <person name="Rich S.A."/>
            <person name="Livny J."/>
            <person name="Vlamakis H."/>
            <person name="Clish C."/>
            <person name="Bullock K."/>
            <person name="Deik A."/>
            <person name="Scott J."/>
            <person name="Pierce K.A."/>
            <person name="Xavier R.J."/>
            <person name="Alm E.J."/>
        </authorList>
    </citation>
    <scope>NUCLEOTIDE SEQUENCE [LARGE SCALE GENOMIC DNA]</scope>
    <source>
        <strain evidence="13 15">BIOML-A4</strain>
        <strain evidence="14 16">BIOML-A5</strain>
    </source>
</reference>